<reference evidence="1" key="1">
    <citation type="submission" date="2022-08" db="EMBL/GenBank/DDBJ databases">
        <title>Genome Sequence of Fusarium decemcellulare.</title>
        <authorList>
            <person name="Buettner E."/>
        </authorList>
    </citation>
    <scope>NUCLEOTIDE SEQUENCE</scope>
    <source>
        <strain evidence="1">Babe19</strain>
    </source>
</reference>
<evidence type="ECO:0000313" key="1">
    <source>
        <dbReference type="EMBL" id="KAJ3524733.1"/>
    </source>
</evidence>
<keyword evidence="2" id="KW-1185">Reference proteome</keyword>
<proteinExistence type="predicted"/>
<evidence type="ECO:0000313" key="2">
    <source>
        <dbReference type="Proteomes" id="UP001148629"/>
    </source>
</evidence>
<accession>A0ACC1RTW4</accession>
<sequence>MSQPPFSGHPSGDNGNQGFSPAPGDIENPRDPALLGTARSYSELSAAERRIIADIVETFIREKQPTNTLEYIAAIKVRTEILSRTRIHKMLRSKLFDNWNTRKIILSSNFRMNRGNLRESSPQISIIGQHCRDPQIRGDRAYLSVILTIPALGYSKIKFQWKLRNGLFVSHEYVDLQYGLSQEDAKQRAITAYDEHEVKRVSDYHDGVIVQLARQKLLEFRGLQPQWVPGPPNFGEVIRLDLAEDVADLLRAV</sequence>
<name>A0ACC1RTW4_9HYPO</name>
<dbReference type="Proteomes" id="UP001148629">
    <property type="component" value="Unassembled WGS sequence"/>
</dbReference>
<comment type="caution">
    <text evidence="1">The sequence shown here is derived from an EMBL/GenBank/DDBJ whole genome shotgun (WGS) entry which is preliminary data.</text>
</comment>
<dbReference type="EMBL" id="JANRMS010002027">
    <property type="protein sequence ID" value="KAJ3524733.1"/>
    <property type="molecule type" value="Genomic_DNA"/>
</dbReference>
<organism evidence="1 2">
    <name type="scientific">Fusarium decemcellulare</name>
    <dbReference type="NCBI Taxonomy" id="57161"/>
    <lineage>
        <taxon>Eukaryota</taxon>
        <taxon>Fungi</taxon>
        <taxon>Dikarya</taxon>
        <taxon>Ascomycota</taxon>
        <taxon>Pezizomycotina</taxon>
        <taxon>Sordariomycetes</taxon>
        <taxon>Hypocreomycetidae</taxon>
        <taxon>Hypocreales</taxon>
        <taxon>Nectriaceae</taxon>
        <taxon>Fusarium</taxon>
        <taxon>Fusarium decemcellulare species complex</taxon>
    </lineage>
</organism>
<gene>
    <name evidence="1" type="ORF">NM208_g11941</name>
</gene>
<protein>
    <submittedName>
        <fullName evidence="1">Uncharacterized protein</fullName>
    </submittedName>
</protein>